<feature type="domain" description="DUF6460" evidence="2">
    <location>
        <begin position="48"/>
        <end position="82"/>
    </location>
</feature>
<protein>
    <recommendedName>
        <fullName evidence="2">DUF6460 domain-containing protein</fullName>
    </recommendedName>
</protein>
<feature type="transmembrane region" description="Helical" evidence="1">
    <location>
        <begin position="12"/>
        <end position="32"/>
    </location>
</feature>
<keyword evidence="4" id="KW-1185">Reference proteome</keyword>
<keyword evidence="1" id="KW-1133">Transmembrane helix</keyword>
<evidence type="ECO:0000313" key="3">
    <source>
        <dbReference type="EMBL" id="GGK37431.1"/>
    </source>
</evidence>
<comment type="caution">
    <text evidence="3">The sequence shown here is derived from an EMBL/GenBank/DDBJ whole genome shotgun (WGS) entry which is preliminary data.</text>
</comment>
<evidence type="ECO:0000256" key="1">
    <source>
        <dbReference type="SAM" id="Phobius"/>
    </source>
</evidence>
<feature type="transmembrane region" description="Helical" evidence="1">
    <location>
        <begin position="62"/>
        <end position="83"/>
    </location>
</feature>
<dbReference type="Pfam" id="PF20061">
    <property type="entry name" value="DUF6460"/>
    <property type="match status" value="1"/>
</dbReference>
<evidence type="ECO:0000259" key="2">
    <source>
        <dbReference type="Pfam" id="PF20061"/>
    </source>
</evidence>
<dbReference type="InterPro" id="IPR045594">
    <property type="entry name" value="DUF6460"/>
</dbReference>
<sequence>MQRLLGGSPATILVKLVFLSLLVGAFMSLMGITPQGLFEGAFELVRDLWETGFEAFGTLGRWLIYGAMVVVPVFVIMRILAALR</sequence>
<dbReference type="EMBL" id="BMMF01000007">
    <property type="protein sequence ID" value="GGK37431.1"/>
    <property type="molecule type" value="Genomic_DNA"/>
</dbReference>
<reference evidence="3 4" key="1">
    <citation type="journal article" date="2014" name="Int. J. Syst. Evol. Microbiol.">
        <title>Complete genome sequence of Corynebacterium casei LMG S-19264T (=DSM 44701T), isolated from a smear-ripened cheese.</title>
        <authorList>
            <consortium name="US DOE Joint Genome Institute (JGI-PGF)"/>
            <person name="Walter F."/>
            <person name="Albersmeier A."/>
            <person name="Kalinowski J."/>
            <person name="Ruckert C."/>
        </authorList>
    </citation>
    <scope>NUCLEOTIDE SEQUENCE [LARGE SCALE GENOMIC DNA]</scope>
    <source>
        <strain evidence="3 4">CGMCC 1.9161</strain>
    </source>
</reference>
<dbReference type="RefSeq" id="WP_244645360.1">
    <property type="nucleotide sequence ID" value="NZ_BMMF01000007.1"/>
</dbReference>
<accession>A0A917QA27</accession>
<evidence type="ECO:0000313" key="4">
    <source>
        <dbReference type="Proteomes" id="UP000600449"/>
    </source>
</evidence>
<dbReference type="Proteomes" id="UP000600449">
    <property type="component" value="Unassembled WGS sequence"/>
</dbReference>
<keyword evidence="1" id="KW-0472">Membrane</keyword>
<gene>
    <name evidence="3" type="ORF">GCM10011322_25610</name>
</gene>
<name>A0A917QA27_9HYPH</name>
<organism evidence="3 4">
    <name type="scientific">Salinarimonas ramus</name>
    <dbReference type="NCBI Taxonomy" id="690164"/>
    <lineage>
        <taxon>Bacteria</taxon>
        <taxon>Pseudomonadati</taxon>
        <taxon>Pseudomonadota</taxon>
        <taxon>Alphaproteobacteria</taxon>
        <taxon>Hyphomicrobiales</taxon>
        <taxon>Salinarimonadaceae</taxon>
        <taxon>Salinarimonas</taxon>
    </lineage>
</organism>
<keyword evidence="1" id="KW-0812">Transmembrane</keyword>
<proteinExistence type="predicted"/>
<dbReference type="AlphaFoldDB" id="A0A917QA27"/>